<dbReference type="Gene3D" id="2.40.160.130">
    <property type="entry name" value="Capsule assembly protein Wzi"/>
    <property type="match status" value="1"/>
</dbReference>
<keyword evidence="2" id="KW-1185">Reference proteome</keyword>
<evidence type="ECO:0000313" key="2">
    <source>
        <dbReference type="Proteomes" id="UP001597469"/>
    </source>
</evidence>
<comment type="caution">
    <text evidence="1">The sequence shown here is derived from an EMBL/GenBank/DDBJ whole genome shotgun (WGS) entry which is preliminary data.</text>
</comment>
<name>A0ABW5M7M7_9BACT</name>
<dbReference type="RefSeq" id="WP_381524373.1">
    <property type="nucleotide sequence ID" value="NZ_JBHULN010000009.1"/>
</dbReference>
<reference evidence="2" key="1">
    <citation type="journal article" date="2019" name="Int. J. Syst. Evol. Microbiol.">
        <title>The Global Catalogue of Microorganisms (GCM) 10K type strain sequencing project: providing services to taxonomists for standard genome sequencing and annotation.</title>
        <authorList>
            <consortium name="The Broad Institute Genomics Platform"/>
            <consortium name="The Broad Institute Genome Sequencing Center for Infectious Disease"/>
            <person name="Wu L."/>
            <person name="Ma J."/>
        </authorList>
    </citation>
    <scope>NUCLEOTIDE SEQUENCE [LARGE SCALE GENOMIC DNA]</scope>
    <source>
        <strain evidence="2">KCTC 42805</strain>
    </source>
</reference>
<dbReference type="Proteomes" id="UP001597469">
    <property type="component" value="Unassembled WGS sequence"/>
</dbReference>
<evidence type="ECO:0000313" key="1">
    <source>
        <dbReference type="EMBL" id="MFD2572203.1"/>
    </source>
</evidence>
<organism evidence="1 2">
    <name type="scientific">Spirosoma soli</name>
    <dbReference type="NCBI Taxonomy" id="1770529"/>
    <lineage>
        <taxon>Bacteria</taxon>
        <taxon>Pseudomonadati</taxon>
        <taxon>Bacteroidota</taxon>
        <taxon>Cytophagia</taxon>
        <taxon>Cytophagales</taxon>
        <taxon>Cytophagaceae</taxon>
        <taxon>Spirosoma</taxon>
    </lineage>
</organism>
<dbReference type="EMBL" id="JBHULN010000009">
    <property type="protein sequence ID" value="MFD2572203.1"/>
    <property type="molecule type" value="Genomic_DNA"/>
</dbReference>
<sequence>MRLLILCLLVIPGCFGQTLKPLRYQSEVGSYFSTSGQNPFWLRANQYGIVPREHAIMTVRHAMGVDYHEAPVTKLDSLRAVNRRVDWGWRAEAVLNAGYSYQVLIPEAYVKVKLGAIEIWSGRRRELVGLVDSTLSSGSFAVSGNALPMLKFQVAIPEFYPKRSLFSFKGFYAHGWFESDRFVKNTLLHQKALYVRVGKPNWRLKLYGGFNHQVMWGGGTERLPGSLIKNNQFPATFRDYVDVVMGNSLGNRTDVDTNRVSLFDRENRIGNHLGTVDLGFEYTAPSFSIFAYRQNIYEDGSLFYLLNIRDGLNGLRIRNRRPLKPHGVQIQNVVLEYLYTQNQGGAVFSDDLAQRGRDNYFNHSQYQDGWSRYGLTIGTPFISPSGDGRSDLPQYGFTNNNRVSVMHLGLSGQLLDFFRFQLKASYSENLGTYEKPFPYALRQFSSVLTVSSPLYILNGVSANASVAADFGELYDNSVGFYLGIRKQGQSRKR</sequence>
<dbReference type="Pfam" id="PF14052">
    <property type="entry name" value="Caps_assemb_Wzi"/>
    <property type="match status" value="1"/>
</dbReference>
<protein>
    <submittedName>
        <fullName evidence="1">Capsule assembly Wzi family protein</fullName>
    </submittedName>
</protein>
<dbReference type="InterPro" id="IPR026950">
    <property type="entry name" value="Caps_assemb_Wzi"/>
</dbReference>
<gene>
    <name evidence="1" type="ORF">ACFSUS_16280</name>
</gene>
<dbReference type="InterPro" id="IPR038636">
    <property type="entry name" value="Wzi_sf"/>
</dbReference>
<proteinExistence type="predicted"/>
<accession>A0ABW5M7M7</accession>